<organism evidence="1 2">
    <name type="scientific">Russula earlei</name>
    <dbReference type="NCBI Taxonomy" id="71964"/>
    <lineage>
        <taxon>Eukaryota</taxon>
        <taxon>Fungi</taxon>
        <taxon>Dikarya</taxon>
        <taxon>Basidiomycota</taxon>
        <taxon>Agaricomycotina</taxon>
        <taxon>Agaricomycetes</taxon>
        <taxon>Russulales</taxon>
        <taxon>Russulaceae</taxon>
        <taxon>Russula</taxon>
    </lineage>
</organism>
<sequence>MAGASAADVRSILSLPSSSTSAPAQPKKPAVPISRKPSGISRELYSLIGPSAPTLVAQVAKPRLKQKPNLSGGGTSKWSWRSFKNSARTDGLELGHWVKANTDPDAGPSLVFSPRYRYKDKGTLEYPFARYNAKSPDYTYSQEEYTNFLEDPEWTKEETDYLFNLIREYDSRFYIVNDRYEFPGGPFRSMEDLKDRYYSVCRKLIRNRPWSGDEASKAQLISTFQFDKEREVTRKKYLLSLENRTPEELAEETALYIELKRIEQNEKRFKQDRDRLLRTLLGAECGLPDLPIDEDGPLGDPKKRKKGAPGELDSPATPSSALFASSVPKRAQSAKSAAQDAMHCIQRMDVTMLAGTTPKTTHQAAHLRSFRVPYPKAAVAAKVSQIAGELGVSLSRLVMPTRDTLTAHEALLESITSLVEAKKVADRLDLEIRTAKIRLGMRESEVPAEMAMDVDEDGQAPDTPGEGRAHSVVSTRSGRSRKQASFRKVIPRSFPVAYWRWRSPQTGTSNDRRSMSVSSVDTSATSTARAGTKRQKLS</sequence>
<keyword evidence="2" id="KW-1185">Reference proteome</keyword>
<reference evidence="1" key="1">
    <citation type="submission" date="2021-03" db="EMBL/GenBank/DDBJ databases">
        <title>Evolutionary priming and transition to the ectomycorrhizal habit in an iconic lineage of mushroom-forming fungi: is preadaptation a requirement?</title>
        <authorList>
            <consortium name="DOE Joint Genome Institute"/>
            <person name="Looney B.P."/>
            <person name="Miyauchi S."/>
            <person name="Morin E."/>
            <person name="Drula E."/>
            <person name="Courty P.E."/>
            <person name="Chicoki N."/>
            <person name="Fauchery L."/>
            <person name="Kohler A."/>
            <person name="Kuo A."/>
            <person name="LaButti K."/>
            <person name="Pangilinan J."/>
            <person name="Lipzen A."/>
            <person name="Riley R."/>
            <person name="Andreopoulos W."/>
            <person name="He G."/>
            <person name="Johnson J."/>
            <person name="Barry K.W."/>
            <person name="Grigoriev I.V."/>
            <person name="Nagy L."/>
            <person name="Hibbett D."/>
            <person name="Henrissat B."/>
            <person name="Matheny P.B."/>
            <person name="Labbe J."/>
            <person name="Martin A.F."/>
        </authorList>
    </citation>
    <scope>NUCLEOTIDE SEQUENCE</scope>
    <source>
        <strain evidence="1">BPL698</strain>
    </source>
</reference>
<name>A0ACC0UNF5_9AGAM</name>
<evidence type="ECO:0000313" key="1">
    <source>
        <dbReference type="EMBL" id="KAI9513244.1"/>
    </source>
</evidence>
<gene>
    <name evidence="1" type="ORF">F5148DRAFT_1372555</name>
</gene>
<dbReference type="EMBL" id="JAGFNK010000002">
    <property type="protein sequence ID" value="KAI9513244.1"/>
    <property type="molecule type" value="Genomic_DNA"/>
</dbReference>
<dbReference type="Proteomes" id="UP001207468">
    <property type="component" value="Unassembled WGS sequence"/>
</dbReference>
<comment type="caution">
    <text evidence="1">The sequence shown here is derived from an EMBL/GenBank/DDBJ whole genome shotgun (WGS) entry which is preliminary data.</text>
</comment>
<proteinExistence type="predicted"/>
<evidence type="ECO:0000313" key="2">
    <source>
        <dbReference type="Proteomes" id="UP001207468"/>
    </source>
</evidence>
<accession>A0ACC0UNF5</accession>
<protein>
    <submittedName>
        <fullName evidence="1">Uncharacterized protein</fullName>
    </submittedName>
</protein>